<comment type="caution">
    <text evidence="1">The sequence shown here is derived from an EMBL/GenBank/DDBJ whole genome shotgun (WGS) entry which is preliminary data.</text>
</comment>
<name>A0A3M4KLG7_9PSED</name>
<dbReference type="Proteomes" id="UP000269044">
    <property type="component" value="Unassembled WGS sequence"/>
</dbReference>
<gene>
    <name evidence="1" type="ORF">ALQ08_05043</name>
</gene>
<dbReference type="AntiFam" id="ANF00081">
    <property type="entry name" value="Shadow ORF (opposite lysS)"/>
</dbReference>
<sequence>MNGVTGHVRTQRLVQRQTQTRIGTRIATALTRSNGQLTNPFGENLAFFGILTLFAVLDVRPLRMTCHFPLQILFETPSPFAPNTGQKASLNKGNTGRIDDTPCPASLGFWLLAQTDVQLAQRFGIDNARCLGHDISRTLGFREGDDFTNRLRAGHQHDQTVQTERQTAVRWRAVFQRIKQEAKLLLLLVFGNAQQTEHRLLHFLTMDTDRTATQFGAVEHHVVGTGKRRGRVGFQLFGRALGCREGVVQRREAAVVVFFEHREVDDPHRCPFAGVQLEVVTDLDTQRAEGFADDLEFVRTEENDIAIDRANAIKDDVQVFFRDELDDRRLQAFRPLRALVDLDVGQTFGAVDADELGVIVDLAACHAGSARYTQCGNTPFRIVGRTAEHLEFHSVELIGDVYQFQRVAQVRLVGTVATHGLFEGHVREITELQVQNFLEQLANHLLGQTNDVFLVEEAGLDVDLGEFRLTVSTQVFVAEALGDLVVAVEAGHHQQLLEQLRRLRQGEEAARVCAAWNQVVASTFRRGASQDRRLDIEEAVFIQITTDAGGDTRTQTQLFSHFRTTQIDEAITQARFFADIGVFVQRKRRSFGLVQYFELVAQHLDGTGCHVGVDGTGRTGADLADDLDHVLAAHAVSGSETVCTIGVEHYLSHAFTVADIEEDNAPVVTTTVDPSAKGNFLAFQTLVQLAAIMAAHHDGVFTSRNSNSVALSLLACARWHKAPAQGSSQPWPMQSHAR</sequence>
<protein>
    <submittedName>
        <fullName evidence="1">Uncharacterized protein</fullName>
    </submittedName>
</protein>
<dbReference type="AlphaFoldDB" id="A0A3M4KLG7"/>
<reference evidence="1 2" key="1">
    <citation type="submission" date="2018-08" db="EMBL/GenBank/DDBJ databases">
        <title>Recombination of ecologically and evolutionarily significant loci maintains genetic cohesion in the Pseudomonas syringae species complex.</title>
        <authorList>
            <person name="Dillon M."/>
            <person name="Thakur S."/>
            <person name="Almeida R.N.D."/>
            <person name="Weir B.S."/>
            <person name="Guttman D.S."/>
        </authorList>
    </citation>
    <scope>NUCLEOTIDE SEQUENCE [LARGE SCALE GENOMIC DNA]</scope>
    <source>
        <strain evidence="1 2">ICMP 13052</strain>
    </source>
</reference>
<accession>A0A3M4KLG7</accession>
<organism evidence="1 2">
    <name type="scientific">Pseudomonas syringae pv. delphinii</name>
    <dbReference type="NCBI Taxonomy" id="192088"/>
    <lineage>
        <taxon>Bacteria</taxon>
        <taxon>Pseudomonadati</taxon>
        <taxon>Pseudomonadota</taxon>
        <taxon>Gammaproteobacteria</taxon>
        <taxon>Pseudomonadales</taxon>
        <taxon>Pseudomonadaceae</taxon>
        <taxon>Pseudomonas</taxon>
    </lineage>
</organism>
<evidence type="ECO:0000313" key="2">
    <source>
        <dbReference type="Proteomes" id="UP000269044"/>
    </source>
</evidence>
<evidence type="ECO:0000313" key="1">
    <source>
        <dbReference type="EMBL" id="RMQ30068.1"/>
    </source>
</evidence>
<dbReference type="EMBL" id="RBRA01000003">
    <property type="protein sequence ID" value="RMQ30068.1"/>
    <property type="molecule type" value="Genomic_DNA"/>
</dbReference>
<proteinExistence type="predicted"/>